<sequence>MFLPLFQKTTTYFREIEIKGVYSLASKPVKTIETWFSGEYQSSYEKYYTDHIGFRGFFIKLYNQIDFSLFDKLNANSLVLGLDGYTYGQGYIENTISGKDFIGEARIDSILTKVKETQIKLKNELNIDLITVYAPSKEFVIPQFIPKRYSNNKIGQTNTECFIKKSKRIGLNFVDLNEFLINFNDTSYYPAYYKQGEHWSYYSMIKSGIYLVDYIEKIRKIDMPDINIVGLENSDTARYFDNDQGDAMNLLFDLKQDRIVYPILSFNESNKIKPKVLAIADCYYLHIFRSPIADNCFKNGGDFWFYNRQLSSKKYGDEQDISVVNKHQEIIKQDVIIHMITNQNLKDFGFGFFDEIDNLLEESKYKDFINKKEGLNKEFEEELARVVSRIKKNKEWFDNVKKEAKSRKISIEDMLERSAKHVIKSRS</sequence>
<proteinExistence type="predicted"/>
<organism evidence="1 2">
    <name type="scientific">Vicingus serpentipes</name>
    <dbReference type="NCBI Taxonomy" id="1926625"/>
    <lineage>
        <taxon>Bacteria</taxon>
        <taxon>Pseudomonadati</taxon>
        <taxon>Bacteroidota</taxon>
        <taxon>Flavobacteriia</taxon>
        <taxon>Flavobacteriales</taxon>
        <taxon>Vicingaceae</taxon>
        <taxon>Vicingus</taxon>
    </lineage>
</organism>
<dbReference type="Proteomes" id="UP000321721">
    <property type="component" value="Unassembled WGS sequence"/>
</dbReference>
<dbReference type="EMBL" id="VOOS01000004">
    <property type="protein sequence ID" value="TXB64766.1"/>
    <property type="molecule type" value="Genomic_DNA"/>
</dbReference>
<keyword evidence="2" id="KW-1185">Reference proteome</keyword>
<evidence type="ECO:0008006" key="3">
    <source>
        <dbReference type="Google" id="ProtNLM"/>
    </source>
</evidence>
<reference evidence="1 2" key="1">
    <citation type="submission" date="2019-08" db="EMBL/GenBank/DDBJ databases">
        <title>Genome of Vicingus serpentipes NCIMB 15042.</title>
        <authorList>
            <person name="Bowman J.P."/>
        </authorList>
    </citation>
    <scope>NUCLEOTIDE SEQUENCE [LARGE SCALE GENOMIC DNA]</scope>
    <source>
        <strain evidence="1 2">NCIMB 15042</strain>
    </source>
</reference>
<dbReference type="AlphaFoldDB" id="A0A5C6RQT2"/>
<gene>
    <name evidence="1" type="ORF">FRY74_09960</name>
</gene>
<dbReference type="RefSeq" id="WP_147101044.1">
    <property type="nucleotide sequence ID" value="NZ_VOOS01000004.1"/>
</dbReference>
<accession>A0A5C6RQT2</accession>
<comment type="caution">
    <text evidence="1">The sequence shown here is derived from an EMBL/GenBank/DDBJ whole genome shotgun (WGS) entry which is preliminary data.</text>
</comment>
<evidence type="ECO:0000313" key="1">
    <source>
        <dbReference type="EMBL" id="TXB64766.1"/>
    </source>
</evidence>
<name>A0A5C6RQT2_9FLAO</name>
<dbReference type="OrthoDB" id="175771at2"/>
<evidence type="ECO:0000313" key="2">
    <source>
        <dbReference type="Proteomes" id="UP000321721"/>
    </source>
</evidence>
<protein>
    <recommendedName>
        <fullName evidence="3">AlgX/AlgJ SGNH hydrolase-like domain-containing protein</fullName>
    </recommendedName>
</protein>